<organism evidence="2 3">
    <name type="scientific">Mucilaginibacter angelicae</name>
    <dbReference type="NCBI Taxonomy" id="869718"/>
    <lineage>
        <taxon>Bacteria</taxon>
        <taxon>Pseudomonadati</taxon>
        <taxon>Bacteroidota</taxon>
        <taxon>Sphingobacteriia</taxon>
        <taxon>Sphingobacteriales</taxon>
        <taxon>Sphingobacteriaceae</taxon>
        <taxon>Mucilaginibacter</taxon>
    </lineage>
</organism>
<dbReference type="RefSeq" id="WP_377026479.1">
    <property type="nucleotide sequence ID" value="NZ_JBHLTS010000080.1"/>
</dbReference>
<evidence type="ECO:0008006" key="4">
    <source>
        <dbReference type="Google" id="ProtNLM"/>
    </source>
</evidence>
<keyword evidence="3" id="KW-1185">Reference proteome</keyword>
<gene>
    <name evidence="2" type="ORF">ACFFGT_31445</name>
</gene>
<accession>A0ABV6LH13</accession>
<reference evidence="2 3" key="1">
    <citation type="submission" date="2024-09" db="EMBL/GenBank/DDBJ databases">
        <authorList>
            <person name="Sun Q."/>
            <person name="Mori K."/>
        </authorList>
    </citation>
    <scope>NUCLEOTIDE SEQUENCE [LARGE SCALE GENOMIC DNA]</scope>
    <source>
        <strain evidence="2 3">NCAIM B.02415</strain>
    </source>
</reference>
<dbReference type="EMBL" id="JBHLTS010000080">
    <property type="protein sequence ID" value="MFC0518770.1"/>
    <property type="molecule type" value="Genomic_DNA"/>
</dbReference>
<evidence type="ECO:0000313" key="3">
    <source>
        <dbReference type="Proteomes" id="UP001589828"/>
    </source>
</evidence>
<protein>
    <recommendedName>
        <fullName evidence="4">Lipoprotein</fullName>
    </recommendedName>
</protein>
<name>A0ABV6LH13_9SPHI</name>
<evidence type="ECO:0000256" key="1">
    <source>
        <dbReference type="SAM" id="SignalP"/>
    </source>
</evidence>
<dbReference type="Proteomes" id="UP001589828">
    <property type="component" value="Unassembled WGS sequence"/>
</dbReference>
<sequence>MKKRFVAFALLISAVVSVTSGCVVREDYGHHHRYHNGYNNGYNNGYHNGNEHYHDRGY</sequence>
<evidence type="ECO:0000313" key="2">
    <source>
        <dbReference type="EMBL" id="MFC0518770.1"/>
    </source>
</evidence>
<dbReference type="PROSITE" id="PS51257">
    <property type="entry name" value="PROKAR_LIPOPROTEIN"/>
    <property type="match status" value="1"/>
</dbReference>
<proteinExistence type="predicted"/>
<keyword evidence="1" id="KW-0732">Signal</keyword>
<feature type="chain" id="PRO_5046751635" description="Lipoprotein" evidence="1">
    <location>
        <begin position="19"/>
        <end position="58"/>
    </location>
</feature>
<feature type="signal peptide" evidence="1">
    <location>
        <begin position="1"/>
        <end position="18"/>
    </location>
</feature>
<comment type="caution">
    <text evidence="2">The sequence shown here is derived from an EMBL/GenBank/DDBJ whole genome shotgun (WGS) entry which is preliminary data.</text>
</comment>